<protein>
    <submittedName>
        <fullName evidence="2">Uncharacterized protein</fullName>
    </submittedName>
</protein>
<keyword evidence="1" id="KW-0812">Transmembrane</keyword>
<reference evidence="2" key="2">
    <citation type="submission" date="2023-04" db="EMBL/GenBank/DDBJ databases">
        <authorList>
            <person name="Bruccoleri R.E."/>
            <person name="Oakeley E.J."/>
            <person name="Faust A.-M."/>
            <person name="Dessus-Babus S."/>
            <person name="Altorfer M."/>
            <person name="Burckhardt D."/>
            <person name="Oertli M."/>
            <person name="Naumann U."/>
            <person name="Petersen F."/>
            <person name="Wong J."/>
        </authorList>
    </citation>
    <scope>NUCLEOTIDE SEQUENCE</scope>
    <source>
        <strain evidence="2">GSM-AAB239-AS_SAM_17_03QT</strain>
        <tissue evidence="2">Leaf</tissue>
    </source>
</reference>
<comment type="caution">
    <text evidence="2">The sequence shown here is derived from an EMBL/GenBank/DDBJ whole genome shotgun (WGS) entry which is preliminary data.</text>
</comment>
<dbReference type="AlphaFoldDB" id="A0AAX6EPU2"/>
<name>A0AAX6EPU2_IRIPA</name>
<evidence type="ECO:0000313" key="4">
    <source>
        <dbReference type="Proteomes" id="UP001140949"/>
    </source>
</evidence>
<feature type="transmembrane region" description="Helical" evidence="1">
    <location>
        <begin position="6"/>
        <end position="23"/>
    </location>
</feature>
<reference evidence="2" key="1">
    <citation type="journal article" date="2023" name="GigaByte">
        <title>Genome assembly of the bearded iris, Iris pallida Lam.</title>
        <authorList>
            <person name="Bruccoleri R.E."/>
            <person name="Oakeley E.J."/>
            <person name="Faust A.M.E."/>
            <person name="Altorfer M."/>
            <person name="Dessus-Babus S."/>
            <person name="Burckhardt D."/>
            <person name="Oertli M."/>
            <person name="Naumann U."/>
            <person name="Petersen F."/>
            <person name="Wong J."/>
        </authorList>
    </citation>
    <scope>NUCLEOTIDE SEQUENCE</scope>
    <source>
        <strain evidence="2">GSM-AAB239-AS_SAM_17_03QT</strain>
    </source>
</reference>
<gene>
    <name evidence="3" type="ORF">M6B38_150000</name>
    <name evidence="2" type="ORF">M6B38_177015</name>
</gene>
<keyword evidence="1" id="KW-0472">Membrane</keyword>
<keyword evidence="1" id="KW-1133">Transmembrane helix</keyword>
<dbReference type="EMBL" id="JANAVB010035017">
    <property type="protein sequence ID" value="KAJ6806104.1"/>
    <property type="molecule type" value="Genomic_DNA"/>
</dbReference>
<sequence>MFHFKLSIFISGLTSLIACYLFMHGLTFRGRLKGNAVSFPFFLVINSPKSIQKSICEPW</sequence>
<proteinExistence type="predicted"/>
<organism evidence="2 4">
    <name type="scientific">Iris pallida</name>
    <name type="common">Sweet iris</name>
    <dbReference type="NCBI Taxonomy" id="29817"/>
    <lineage>
        <taxon>Eukaryota</taxon>
        <taxon>Viridiplantae</taxon>
        <taxon>Streptophyta</taxon>
        <taxon>Embryophyta</taxon>
        <taxon>Tracheophyta</taxon>
        <taxon>Spermatophyta</taxon>
        <taxon>Magnoliopsida</taxon>
        <taxon>Liliopsida</taxon>
        <taxon>Asparagales</taxon>
        <taxon>Iridaceae</taxon>
        <taxon>Iridoideae</taxon>
        <taxon>Irideae</taxon>
        <taxon>Iris</taxon>
    </lineage>
</organism>
<dbReference type="PROSITE" id="PS51257">
    <property type="entry name" value="PROKAR_LIPOPROTEIN"/>
    <property type="match status" value="1"/>
</dbReference>
<dbReference type="Proteomes" id="UP001140949">
    <property type="component" value="Unassembled WGS sequence"/>
</dbReference>
<evidence type="ECO:0000256" key="1">
    <source>
        <dbReference type="SAM" id="Phobius"/>
    </source>
</evidence>
<evidence type="ECO:0000313" key="3">
    <source>
        <dbReference type="EMBL" id="KAJ6812347.1"/>
    </source>
</evidence>
<dbReference type="EMBL" id="JANAVB010031216">
    <property type="protein sequence ID" value="KAJ6812347.1"/>
    <property type="molecule type" value="Genomic_DNA"/>
</dbReference>
<evidence type="ECO:0000313" key="2">
    <source>
        <dbReference type="EMBL" id="KAJ6806104.1"/>
    </source>
</evidence>
<accession>A0AAX6EPU2</accession>
<keyword evidence="4" id="KW-1185">Reference proteome</keyword>